<feature type="region of interest" description="Disordered" evidence="1">
    <location>
        <begin position="1"/>
        <end position="27"/>
    </location>
</feature>
<dbReference type="STRING" id="4540.A0A3L6SEE0"/>
<comment type="caution">
    <text evidence="3">The sequence shown here is derived from an EMBL/GenBank/DDBJ whole genome shotgun (WGS) entry which is preliminary data.</text>
</comment>
<dbReference type="EMBL" id="PQIB02000005">
    <property type="protein sequence ID" value="RLN18869.1"/>
    <property type="molecule type" value="Genomic_DNA"/>
</dbReference>
<sequence length="626" mass="69051">MAAGAWMGGPSDAGGRRRWARRSCRTGGGAGVVRRTVAASAGGASTAPRRVAEGFAHVDKQRRVHGVLSNFRYSSGSTDHLSLDIGEFKHKRSYGGSARRLQSEINVTETSHMQPSVMAELDGFDASGAVVVDSQKTSIPWPRENKTSSNIELCHVGSMVSGLPIRHKYCLNNPSSSLKNPPTVKSCSHMSDFSNQLVRSAERSASAKMGLISANSSLSEKMSLLRQPRYGGNHQNQNRISALNRRHRIVNSRGANDLLNTENFHDRLDSSLGRHSQVLLNNALVREKQLCCSDLLNQKATEELWSSAYSESEKIVCFSSGDSIDDLQVSSSSDTNDSSNLSSLGVVANDQWKMTFKKVYCPHAARLDSTSVIYCKEVGQASPISVLEPPSEDCSDSENIRREPADLYDLQLRLELGTFAPTETAAEASSIGRTSDYLFSEVESSNDVPVQLVEDILGDFEDEEERDFSYLLDVLIASGIHGTAEDQLYKVCQSLDCPAGYDVFEKLENKFTKVVNWSRSERKLLFDMVNTVLSQILAPCLSMQPWVNTARNLAPLWGSEGLLEKVLQVLAQRQEELSPSDTKPEKKGFDQKWLDLADCIDRAGRDIEKMIKDDLLDELVLELLSV</sequence>
<organism evidence="3 4">
    <name type="scientific">Panicum miliaceum</name>
    <name type="common">Proso millet</name>
    <name type="synonym">Broomcorn millet</name>
    <dbReference type="NCBI Taxonomy" id="4540"/>
    <lineage>
        <taxon>Eukaryota</taxon>
        <taxon>Viridiplantae</taxon>
        <taxon>Streptophyta</taxon>
        <taxon>Embryophyta</taxon>
        <taxon>Tracheophyta</taxon>
        <taxon>Spermatophyta</taxon>
        <taxon>Magnoliopsida</taxon>
        <taxon>Liliopsida</taxon>
        <taxon>Poales</taxon>
        <taxon>Poaceae</taxon>
        <taxon>PACMAD clade</taxon>
        <taxon>Panicoideae</taxon>
        <taxon>Panicodae</taxon>
        <taxon>Paniceae</taxon>
        <taxon>Panicinae</taxon>
        <taxon>Panicum</taxon>
        <taxon>Panicum sect. Panicum</taxon>
    </lineage>
</organism>
<dbReference type="OrthoDB" id="1925259at2759"/>
<dbReference type="PANTHER" id="PTHR46836:SF5">
    <property type="entry name" value="OS03G0819700 PROTEIN"/>
    <property type="match status" value="1"/>
</dbReference>
<feature type="domain" description="DUF4378" evidence="2">
    <location>
        <begin position="467"/>
        <end position="618"/>
    </location>
</feature>
<accession>A0A3L6SEE0</accession>
<dbReference type="Pfam" id="PF14309">
    <property type="entry name" value="DUF4378"/>
    <property type="match status" value="1"/>
</dbReference>
<reference evidence="4" key="1">
    <citation type="journal article" date="2019" name="Nat. Commun.">
        <title>The genome of broomcorn millet.</title>
        <authorList>
            <person name="Zou C."/>
            <person name="Miki D."/>
            <person name="Li D."/>
            <person name="Tang Q."/>
            <person name="Xiao L."/>
            <person name="Rajput S."/>
            <person name="Deng P."/>
            <person name="Jia W."/>
            <person name="Huang R."/>
            <person name="Zhang M."/>
            <person name="Sun Y."/>
            <person name="Hu J."/>
            <person name="Fu X."/>
            <person name="Schnable P.S."/>
            <person name="Li F."/>
            <person name="Zhang H."/>
            <person name="Feng B."/>
            <person name="Zhu X."/>
            <person name="Liu R."/>
            <person name="Schnable J.C."/>
            <person name="Zhu J.-K."/>
            <person name="Zhang H."/>
        </authorList>
    </citation>
    <scope>NUCLEOTIDE SEQUENCE [LARGE SCALE GENOMIC DNA]</scope>
</reference>
<proteinExistence type="predicted"/>
<name>A0A3L6SEE0_PANMI</name>
<dbReference type="Proteomes" id="UP000275267">
    <property type="component" value="Unassembled WGS sequence"/>
</dbReference>
<protein>
    <recommendedName>
        <fullName evidence="2">DUF4378 domain-containing protein</fullName>
    </recommendedName>
</protein>
<evidence type="ECO:0000256" key="1">
    <source>
        <dbReference type="SAM" id="MobiDB-lite"/>
    </source>
</evidence>
<keyword evidence="4" id="KW-1185">Reference proteome</keyword>
<evidence type="ECO:0000313" key="4">
    <source>
        <dbReference type="Proteomes" id="UP000275267"/>
    </source>
</evidence>
<dbReference type="AlphaFoldDB" id="A0A3L6SEE0"/>
<evidence type="ECO:0000313" key="3">
    <source>
        <dbReference type="EMBL" id="RLN18869.1"/>
    </source>
</evidence>
<dbReference type="PANTHER" id="PTHR46836">
    <property type="entry name" value="AFADIN"/>
    <property type="match status" value="1"/>
</dbReference>
<dbReference type="InterPro" id="IPR025486">
    <property type="entry name" value="DUF4378"/>
</dbReference>
<gene>
    <name evidence="3" type="ORF">C2845_PM02G43240</name>
</gene>
<evidence type="ECO:0000259" key="2">
    <source>
        <dbReference type="Pfam" id="PF14309"/>
    </source>
</evidence>